<dbReference type="AlphaFoldDB" id="A0A317WQH0"/>
<sequence>MASCLPVYLQKAGELIRLQDIVGVTYGDLPLIGSRSTEAMTEYSQLPVLRKLEWRLDEQGEPMRRPLKDVISQTAAFAQTRGSEAPDPCYHCKTKQSVWQTCVVGFDTHEGTSMHGSCASCRFSRRYCTLGHYPCCQQVITHMVHPPTVKAQARKLSSLKIHGLEITVTKQSLLARRRRT</sequence>
<dbReference type="Pfam" id="PF12511">
    <property type="entry name" value="DUF3716"/>
    <property type="match status" value="1"/>
</dbReference>
<keyword evidence="2" id="KW-1185">Reference proteome</keyword>
<name>A0A317WQH0_9EURO</name>
<evidence type="ECO:0000313" key="2">
    <source>
        <dbReference type="Proteomes" id="UP000247233"/>
    </source>
</evidence>
<dbReference type="VEuPathDB" id="FungiDB:BO70DRAFT_196191"/>
<proteinExistence type="predicted"/>
<dbReference type="EMBL" id="MSFL01000006">
    <property type="protein sequence ID" value="PWY87532.1"/>
    <property type="molecule type" value="Genomic_DNA"/>
</dbReference>
<organism evidence="1 2">
    <name type="scientific">Aspergillus heteromorphus CBS 117.55</name>
    <dbReference type="NCBI Taxonomy" id="1448321"/>
    <lineage>
        <taxon>Eukaryota</taxon>
        <taxon>Fungi</taxon>
        <taxon>Dikarya</taxon>
        <taxon>Ascomycota</taxon>
        <taxon>Pezizomycotina</taxon>
        <taxon>Eurotiomycetes</taxon>
        <taxon>Eurotiomycetidae</taxon>
        <taxon>Eurotiales</taxon>
        <taxon>Aspergillaceae</taxon>
        <taxon>Aspergillus</taxon>
        <taxon>Aspergillus subgen. Circumdati</taxon>
    </lineage>
</organism>
<gene>
    <name evidence="1" type="ORF">BO70DRAFT_196191</name>
</gene>
<accession>A0A317WQH0</accession>
<dbReference type="RefSeq" id="XP_025401415.1">
    <property type="nucleotide sequence ID" value="XM_025538554.1"/>
</dbReference>
<dbReference type="InterPro" id="IPR022190">
    <property type="entry name" value="DUF3716"/>
</dbReference>
<reference evidence="1 2" key="1">
    <citation type="submission" date="2016-12" db="EMBL/GenBank/DDBJ databases">
        <title>The genomes of Aspergillus section Nigri reveals drivers in fungal speciation.</title>
        <authorList>
            <consortium name="DOE Joint Genome Institute"/>
            <person name="Vesth T.C."/>
            <person name="Nybo J."/>
            <person name="Theobald S."/>
            <person name="Brandl J."/>
            <person name="Frisvad J.C."/>
            <person name="Nielsen K.F."/>
            <person name="Lyhne E.K."/>
            <person name="Kogle M.E."/>
            <person name="Kuo A."/>
            <person name="Riley R."/>
            <person name="Clum A."/>
            <person name="Nolan M."/>
            <person name="Lipzen A."/>
            <person name="Salamov A."/>
            <person name="Henrissat B."/>
            <person name="Wiebenga A."/>
            <person name="De Vries R.P."/>
            <person name="Grigoriev I.V."/>
            <person name="Mortensen U.H."/>
            <person name="Andersen M.R."/>
            <person name="Baker S.E."/>
        </authorList>
    </citation>
    <scope>NUCLEOTIDE SEQUENCE [LARGE SCALE GENOMIC DNA]</scope>
    <source>
        <strain evidence="1 2">CBS 117.55</strain>
    </source>
</reference>
<comment type="caution">
    <text evidence="1">The sequence shown here is derived from an EMBL/GenBank/DDBJ whole genome shotgun (WGS) entry which is preliminary data.</text>
</comment>
<dbReference type="GeneID" id="37060791"/>
<protein>
    <submittedName>
        <fullName evidence="1">Uncharacterized protein</fullName>
    </submittedName>
</protein>
<dbReference type="OrthoDB" id="4499406at2759"/>
<dbReference type="Proteomes" id="UP000247233">
    <property type="component" value="Unassembled WGS sequence"/>
</dbReference>
<evidence type="ECO:0000313" key="1">
    <source>
        <dbReference type="EMBL" id="PWY87532.1"/>
    </source>
</evidence>